<protein>
    <submittedName>
        <fullName evidence="5">AMP deaminase 2 (inferred by orthology to a human protein)</fullName>
    </submittedName>
</protein>
<name>A0A0N4XMU2_NIPBR</name>
<dbReference type="InterPro" id="IPR006329">
    <property type="entry name" value="AMPD"/>
</dbReference>
<sequence>MKEKKKREREEREKRQKPKFGKTSYNPVGESTLREIFIKTDNYVGGKYFAEVLKEVLSDLEDSKYQHAEPRLSIYGRSKDEWDKLAKWAITHDVWSPNVRWLIQIPRL</sequence>
<evidence type="ECO:0000313" key="5">
    <source>
        <dbReference type="WBParaSite" id="NBR_0000384401-mRNA-1"/>
    </source>
</evidence>
<dbReference type="Gene3D" id="3.20.20.140">
    <property type="entry name" value="Metal-dependent hydrolases"/>
    <property type="match status" value="1"/>
</dbReference>
<dbReference type="PANTHER" id="PTHR11359:SF0">
    <property type="entry name" value="AMP DEAMINASE"/>
    <property type="match status" value="1"/>
</dbReference>
<dbReference type="Pfam" id="PF19326">
    <property type="entry name" value="AMP_deaminase"/>
    <property type="match status" value="1"/>
</dbReference>
<dbReference type="GO" id="GO:0032264">
    <property type="term" value="P:IMP salvage"/>
    <property type="evidence" value="ECO:0007669"/>
    <property type="project" value="InterPro"/>
</dbReference>
<dbReference type="Gene3D" id="4.10.800.20">
    <property type="match status" value="1"/>
</dbReference>
<feature type="compositionally biased region" description="Basic and acidic residues" evidence="2">
    <location>
        <begin position="1"/>
        <end position="14"/>
    </location>
</feature>
<dbReference type="AlphaFoldDB" id="A0A0N4XMU2"/>
<evidence type="ECO:0000256" key="2">
    <source>
        <dbReference type="SAM" id="MobiDB-lite"/>
    </source>
</evidence>
<gene>
    <name evidence="3" type="ORF">NBR_LOCUS3845</name>
</gene>
<dbReference type="GO" id="GO:0003876">
    <property type="term" value="F:AMP deaminase activity"/>
    <property type="evidence" value="ECO:0007669"/>
    <property type="project" value="InterPro"/>
</dbReference>
<evidence type="ECO:0000313" key="4">
    <source>
        <dbReference type="Proteomes" id="UP000271162"/>
    </source>
</evidence>
<organism evidence="5">
    <name type="scientific">Nippostrongylus brasiliensis</name>
    <name type="common">Rat hookworm</name>
    <dbReference type="NCBI Taxonomy" id="27835"/>
    <lineage>
        <taxon>Eukaryota</taxon>
        <taxon>Metazoa</taxon>
        <taxon>Ecdysozoa</taxon>
        <taxon>Nematoda</taxon>
        <taxon>Chromadorea</taxon>
        <taxon>Rhabditida</taxon>
        <taxon>Rhabditina</taxon>
        <taxon>Rhabditomorpha</taxon>
        <taxon>Strongyloidea</taxon>
        <taxon>Heligmosomidae</taxon>
        <taxon>Nippostrongylus</taxon>
    </lineage>
</organism>
<dbReference type="Proteomes" id="UP000271162">
    <property type="component" value="Unassembled WGS sequence"/>
</dbReference>
<proteinExistence type="inferred from homology"/>
<dbReference type="InterPro" id="IPR032466">
    <property type="entry name" value="Metal_Hydrolase"/>
</dbReference>
<accession>A0A0N4XMU2</accession>
<dbReference type="STRING" id="27835.A0A0N4XMU2"/>
<dbReference type="GO" id="GO:0005829">
    <property type="term" value="C:cytosol"/>
    <property type="evidence" value="ECO:0007669"/>
    <property type="project" value="TreeGrafter"/>
</dbReference>
<dbReference type="EMBL" id="UYSL01006285">
    <property type="protein sequence ID" value="VDL67434.1"/>
    <property type="molecule type" value="Genomic_DNA"/>
</dbReference>
<reference evidence="3 4" key="2">
    <citation type="submission" date="2018-11" db="EMBL/GenBank/DDBJ databases">
        <authorList>
            <consortium name="Pathogen Informatics"/>
        </authorList>
    </citation>
    <scope>NUCLEOTIDE SEQUENCE [LARGE SCALE GENOMIC DNA]</scope>
</reference>
<reference evidence="5" key="1">
    <citation type="submission" date="2017-02" db="UniProtKB">
        <authorList>
            <consortium name="WormBaseParasite"/>
        </authorList>
    </citation>
    <scope>IDENTIFICATION</scope>
</reference>
<dbReference type="OMA" id="DINACHI"/>
<keyword evidence="4" id="KW-1185">Reference proteome</keyword>
<dbReference type="WBParaSite" id="NBR_0000384401-mRNA-1">
    <property type="protein sequence ID" value="NBR_0000384401-mRNA-1"/>
    <property type="gene ID" value="NBR_0000384401"/>
</dbReference>
<evidence type="ECO:0000256" key="1">
    <source>
        <dbReference type="ARBA" id="ARBA00006676"/>
    </source>
</evidence>
<feature type="region of interest" description="Disordered" evidence="2">
    <location>
        <begin position="1"/>
        <end position="26"/>
    </location>
</feature>
<comment type="similarity">
    <text evidence="1">Belongs to the metallo-dependent hydrolases superfamily. Adenosine and AMP deaminases family.</text>
</comment>
<dbReference type="SUPFAM" id="SSF51556">
    <property type="entry name" value="Metallo-dependent hydrolases"/>
    <property type="match status" value="1"/>
</dbReference>
<evidence type="ECO:0000313" key="3">
    <source>
        <dbReference type="EMBL" id="VDL67434.1"/>
    </source>
</evidence>
<dbReference type="PANTHER" id="PTHR11359">
    <property type="entry name" value="AMP DEAMINASE"/>
    <property type="match status" value="1"/>
</dbReference>
<dbReference type="GO" id="GO:0046033">
    <property type="term" value="P:AMP metabolic process"/>
    <property type="evidence" value="ECO:0007669"/>
    <property type="project" value="TreeGrafter"/>
</dbReference>